<evidence type="ECO:0000313" key="2">
    <source>
        <dbReference type="EMBL" id="MPC09301.1"/>
    </source>
</evidence>
<dbReference type="Proteomes" id="UP000324222">
    <property type="component" value="Unassembled WGS sequence"/>
</dbReference>
<gene>
    <name evidence="2" type="ORF">E2C01_001909</name>
</gene>
<keyword evidence="3" id="KW-1185">Reference proteome</keyword>
<evidence type="ECO:0000313" key="3">
    <source>
        <dbReference type="Proteomes" id="UP000324222"/>
    </source>
</evidence>
<comment type="caution">
    <text evidence="2">The sequence shown here is derived from an EMBL/GenBank/DDBJ whole genome shotgun (WGS) entry which is preliminary data.</text>
</comment>
<sequence>MSSCGQSLVEIEEKAPPISPSNYRGSGLNSSTTGRVKNGFATWDFPSPPNPEHQHARAFIY</sequence>
<accession>A0A5B7CKI7</accession>
<protein>
    <submittedName>
        <fullName evidence="2">Uncharacterized protein</fullName>
    </submittedName>
</protein>
<feature type="compositionally biased region" description="Polar residues" evidence="1">
    <location>
        <begin position="20"/>
        <end position="31"/>
    </location>
</feature>
<feature type="region of interest" description="Disordered" evidence="1">
    <location>
        <begin position="1"/>
        <end position="31"/>
    </location>
</feature>
<name>A0A5B7CKI7_PORTR</name>
<proteinExistence type="predicted"/>
<organism evidence="2 3">
    <name type="scientific">Portunus trituberculatus</name>
    <name type="common">Swimming crab</name>
    <name type="synonym">Neptunus trituberculatus</name>
    <dbReference type="NCBI Taxonomy" id="210409"/>
    <lineage>
        <taxon>Eukaryota</taxon>
        <taxon>Metazoa</taxon>
        <taxon>Ecdysozoa</taxon>
        <taxon>Arthropoda</taxon>
        <taxon>Crustacea</taxon>
        <taxon>Multicrustacea</taxon>
        <taxon>Malacostraca</taxon>
        <taxon>Eumalacostraca</taxon>
        <taxon>Eucarida</taxon>
        <taxon>Decapoda</taxon>
        <taxon>Pleocyemata</taxon>
        <taxon>Brachyura</taxon>
        <taxon>Eubrachyura</taxon>
        <taxon>Portunoidea</taxon>
        <taxon>Portunidae</taxon>
        <taxon>Portuninae</taxon>
        <taxon>Portunus</taxon>
    </lineage>
</organism>
<evidence type="ECO:0000256" key="1">
    <source>
        <dbReference type="SAM" id="MobiDB-lite"/>
    </source>
</evidence>
<dbReference type="EMBL" id="VSRR010000063">
    <property type="protein sequence ID" value="MPC09301.1"/>
    <property type="molecule type" value="Genomic_DNA"/>
</dbReference>
<reference evidence="2 3" key="1">
    <citation type="submission" date="2019-05" db="EMBL/GenBank/DDBJ databases">
        <title>Another draft genome of Portunus trituberculatus and its Hox gene families provides insights of decapod evolution.</title>
        <authorList>
            <person name="Jeong J.-H."/>
            <person name="Song I."/>
            <person name="Kim S."/>
            <person name="Choi T."/>
            <person name="Kim D."/>
            <person name="Ryu S."/>
            <person name="Kim W."/>
        </authorList>
    </citation>
    <scope>NUCLEOTIDE SEQUENCE [LARGE SCALE GENOMIC DNA]</scope>
    <source>
        <tissue evidence="2">Muscle</tissue>
    </source>
</reference>
<dbReference type="AlphaFoldDB" id="A0A5B7CKI7"/>